<dbReference type="AlphaFoldDB" id="W6QK12"/>
<dbReference type="EMBL" id="HG792019">
    <property type="protein sequence ID" value="CDM36331.1"/>
    <property type="molecule type" value="Genomic_DNA"/>
</dbReference>
<keyword evidence="2" id="KW-0732">Signal</keyword>
<dbReference type="OrthoDB" id="4352075at2759"/>
<evidence type="ECO:0000313" key="4">
    <source>
        <dbReference type="Proteomes" id="UP000030686"/>
    </source>
</evidence>
<gene>
    <name evidence="3" type="ORF">PROQFM164_S05g000164</name>
</gene>
<dbReference type="STRING" id="1365484.W6QK12"/>
<evidence type="ECO:0000256" key="1">
    <source>
        <dbReference type="SAM" id="MobiDB-lite"/>
    </source>
</evidence>
<feature type="region of interest" description="Disordered" evidence="1">
    <location>
        <begin position="104"/>
        <end position="153"/>
    </location>
</feature>
<name>W6QK12_PENRF</name>
<sequence length="214" mass="23160">MHLPILLLLSASLASAQFGNQFIPSPAGLKYPKPINRHPHYVQNTNKEIDNYDNYDYDDYDYDNIPSLPTPTPTPSPSPTPRIHGTFLVRPSQTPTVQATAHGYGHVYNHPSQGPDAESRDNAPSFRGADDNDDYNVSPGTSGGVAPIDPLAPGSQVAPAPLFVTANHGKDEGNAFCSGRCFEDEEDAQCAKPYALAIYKPAKGCYMCCITSDF</sequence>
<feature type="region of interest" description="Disordered" evidence="1">
    <location>
        <begin position="66"/>
        <end position="86"/>
    </location>
</feature>
<accession>W6QK12</accession>
<organism evidence="3 4">
    <name type="scientific">Penicillium roqueforti (strain FM164)</name>
    <dbReference type="NCBI Taxonomy" id="1365484"/>
    <lineage>
        <taxon>Eukaryota</taxon>
        <taxon>Fungi</taxon>
        <taxon>Dikarya</taxon>
        <taxon>Ascomycota</taxon>
        <taxon>Pezizomycotina</taxon>
        <taxon>Eurotiomycetes</taxon>
        <taxon>Eurotiomycetidae</taxon>
        <taxon>Eurotiales</taxon>
        <taxon>Aspergillaceae</taxon>
        <taxon>Penicillium</taxon>
    </lineage>
</organism>
<protein>
    <submittedName>
        <fullName evidence="3">Uncharacterized protein</fullName>
    </submittedName>
</protein>
<evidence type="ECO:0000256" key="2">
    <source>
        <dbReference type="SAM" id="SignalP"/>
    </source>
</evidence>
<proteinExistence type="predicted"/>
<dbReference type="OMA" id="HGKDEGN"/>
<evidence type="ECO:0000313" key="3">
    <source>
        <dbReference type="EMBL" id="CDM36331.1"/>
    </source>
</evidence>
<feature type="chain" id="PRO_5004879891" evidence="2">
    <location>
        <begin position="17"/>
        <end position="214"/>
    </location>
</feature>
<reference evidence="3" key="1">
    <citation type="journal article" date="2014" name="Nat. Commun.">
        <title>Multiple recent horizontal transfers of a large genomic region in cheese making fungi.</title>
        <authorList>
            <person name="Cheeseman K."/>
            <person name="Ropars J."/>
            <person name="Renault P."/>
            <person name="Dupont J."/>
            <person name="Gouzy J."/>
            <person name="Branca A."/>
            <person name="Abraham A.L."/>
            <person name="Ceppi M."/>
            <person name="Conseiller E."/>
            <person name="Debuchy R."/>
            <person name="Malagnac F."/>
            <person name="Goarin A."/>
            <person name="Silar P."/>
            <person name="Lacoste S."/>
            <person name="Sallet E."/>
            <person name="Bensimon A."/>
            <person name="Giraud T."/>
            <person name="Brygoo Y."/>
        </authorList>
    </citation>
    <scope>NUCLEOTIDE SEQUENCE [LARGE SCALE GENOMIC DNA]</scope>
    <source>
        <strain evidence="3">FM164</strain>
    </source>
</reference>
<keyword evidence="4" id="KW-1185">Reference proteome</keyword>
<feature type="signal peptide" evidence="2">
    <location>
        <begin position="1"/>
        <end position="16"/>
    </location>
</feature>
<feature type="compositionally biased region" description="Pro residues" evidence="1">
    <location>
        <begin position="68"/>
        <end position="80"/>
    </location>
</feature>
<dbReference type="Proteomes" id="UP000030686">
    <property type="component" value="Unassembled WGS sequence"/>
</dbReference>